<evidence type="ECO:0000313" key="3">
    <source>
        <dbReference type="EMBL" id="KAI8581068.1"/>
    </source>
</evidence>
<evidence type="ECO:0000256" key="2">
    <source>
        <dbReference type="SAM" id="Phobius"/>
    </source>
</evidence>
<protein>
    <submittedName>
        <fullName evidence="3">Uncharacterized protein</fullName>
    </submittedName>
</protein>
<dbReference type="Proteomes" id="UP001206595">
    <property type="component" value="Unassembled WGS sequence"/>
</dbReference>
<dbReference type="Pfam" id="PF16944">
    <property type="entry name" value="KCH"/>
    <property type="match status" value="1"/>
</dbReference>
<sequence>MAKKSGNKKLKTNSFMLLEKGPKWKREQVSDHKFDFIDIEEFYDPSCWTKTKYMMIFLSVIKSTLTYLADLWTAGILLSSVDPQMIYKISPTASKWIYVGCIALSFLLLALDIRKARLVIASRDISYALTSITAYRYYSIKSYPHYCLFDKIQASKKTTDDFAFFVFFTLKGWKRLLFAEGPRQVVAIITVETILYNVWTTNGTQAFQFKTKLSDYGLTTTTQMQLILMTFTSLLWVFSMILMFIAAIIYIPLLCHIKGNLKEYVCHKIDKRIAQLLKKQIRKRMEQRGQKPANGAKGVAAAPIARPTLPVLDETDISEKTPYNEYMRTPHMATKSPPPVYHTPYSEYNTSSPYQQQYDDQYYHADSGYNQQNPGYHHQYEQEASYHNGGGDMRGGDMRGMDQYQYTGEDRYYDDRNYYQHHQAEQRSTGGGEAYAMTTYHTSPKPASAPVLYNEVPAPQAYTMENHTYFEPHDVRARSLADSSHTSPRQQYAAATPTLPTTRLPRGTQNSSPGNYF</sequence>
<feature type="compositionally biased region" description="Polar residues" evidence="1">
    <location>
        <begin position="481"/>
        <end position="490"/>
    </location>
</feature>
<evidence type="ECO:0000256" key="1">
    <source>
        <dbReference type="SAM" id="MobiDB-lite"/>
    </source>
</evidence>
<gene>
    <name evidence="3" type="ORF">K450DRAFT_234478</name>
</gene>
<feature type="transmembrane region" description="Helical" evidence="2">
    <location>
        <begin position="226"/>
        <end position="253"/>
    </location>
</feature>
<organism evidence="3 4">
    <name type="scientific">Umbelopsis ramanniana AG</name>
    <dbReference type="NCBI Taxonomy" id="1314678"/>
    <lineage>
        <taxon>Eukaryota</taxon>
        <taxon>Fungi</taxon>
        <taxon>Fungi incertae sedis</taxon>
        <taxon>Mucoromycota</taxon>
        <taxon>Mucoromycotina</taxon>
        <taxon>Umbelopsidomycetes</taxon>
        <taxon>Umbelopsidales</taxon>
        <taxon>Umbelopsidaceae</taxon>
        <taxon>Umbelopsis</taxon>
    </lineage>
</organism>
<dbReference type="PANTHER" id="PTHR36424:SF1">
    <property type="entry name" value="LOW AFFINITY K(+) TRANSPORTER 1-RELATED"/>
    <property type="match status" value="1"/>
</dbReference>
<dbReference type="AlphaFoldDB" id="A0AAD5EBU4"/>
<feature type="region of interest" description="Disordered" evidence="1">
    <location>
        <begin position="479"/>
        <end position="517"/>
    </location>
</feature>
<reference evidence="3" key="1">
    <citation type="submission" date="2021-06" db="EMBL/GenBank/DDBJ databases">
        <authorList>
            <consortium name="DOE Joint Genome Institute"/>
            <person name="Mondo S.J."/>
            <person name="Amses K.R."/>
            <person name="Simmons D.R."/>
            <person name="Longcore J.E."/>
            <person name="Seto K."/>
            <person name="Alves G.H."/>
            <person name="Bonds A.E."/>
            <person name="Quandt C.A."/>
            <person name="Davis W.J."/>
            <person name="Chang Y."/>
            <person name="Letcher P.M."/>
            <person name="Powell M.J."/>
            <person name="Kuo A."/>
            <person name="Labutti K."/>
            <person name="Pangilinan J."/>
            <person name="Andreopoulos W."/>
            <person name="Tritt A."/>
            <person name="Riley R."/>
            <person name="Hundley H."/>
            <person name="Johnson J."/>
            <person name="Lipzen A."/>
            <person name="Barry K."/>
            <person name="Berbee M.L."/>
            <person name="Buchler N.E."/>
            <person name="Grigoriev I.V."/>
            <person name="Spatafora J.W."/>
            <person name="Stajich J.E."/>
            <person name="James T.Y."/>
        </authorList>
    </citation>
    <scope>NUCLEOTIDE SEQUENCE</scope>
    <source>
        <strain evidence="3">AG</strain>
    </source>
</reference>
<dbReference type="EMBL" id="MU620908">
    <property type="protein sequence ID" value="KAI8581068.1"/>
    <property type="molecule type" value="Genomic_DNA"/>
</dbReference>
<accession>A0AAD5EBU4</accession>
<keyword evidence="2" id="KW-0812">Transmembrane</keyword>
<feature type="compositionally biased region" description="Polar residues" evidence="1">
    <location>
        <begin position="507"/>
        <end position="517"/>
    </location>
</feature>
<dbReference type="RefSeq" id="XP_051446072.1">
    <property type="nucleotide sequence ID" value="XM_051587927.1"/>
</dbReference>
<dbReference type="InterPro" id="IPR031606">
    <property type="entry name" value="Kch1/2"/>
</dbReference>
<feature type="transmembrane region" description="Helical" evidence="2">
    <location>
        <begin position="96"/>
        <end position="113"/>
    </location>
</feature>
<keyword evidence="2" id="KW-0472">Membrane</keyword>
<feature type="transmembrane region" description="Helical" evidence="2">
    <location>
        <begin position="53"/>
        <end position="76"/>
    </location>
</feature>
<keyword evidence="2" id="KW-1133">Transmembrane helix</keyword>
<evidence type="ECO:0000313" key="4">
    <source>
        <dbReference type="Proteomes" id="UP001206595"/>
    </source>
</evidence>
<proteinExistence type="predicted"/>
<comment type="caution">
    <text evidence="3">The sequence shown here is derived from an EMBL/GenBank/DDBJ whole genome shotgun (WGS) entry which is preliminary data.</text>
</comment>
<dbReference type="GeneID" id="75913272"/>
<name>A0AAD5EBU4_UMBRA</name>
<dbReference type="GO" id="GO:0015079">
    <property type="term" value="F:potassium ion transmembrane transporter activity"/>
    <property type="evidence" value="ECO:0007669"/>
    <property type="project" value="InterPro"/>
</dbReference>
<dbReference type="PANTHER" id="PTHR36424">
    <property type="entry name" value="PHEROMONE-REGULATED MEMBRANE PROTEIN 6"/>
    <property type="match status" value="1"/>
</dbReference>
<reference evidence="3" key="2">
    <citation type="journal article" date="2022" name="Proc. Natl. Acad. Sci. U.S.A.">
        <title>Diploid-dominant life cycles characterize the early evolution of Fungi.</title>
        <authorList>
            <person name="Amses K.R."/>
            <person name="Simmons D.R."/>
            <person name="Longcore J.E."/>
            <person name="Mondo S.J."/>
            <person name="Seto K."/>
            <person name="Jeronimo G.H."/>
            <person name="Bonds A.E."/>
            <person name="Quandt C.A."/>
            <person name="Davis W.J."/>
            <person name="Chang Y."/>
            <person name="Federici B.A."/>
            <person name="Kuo A."/>
            <person name="LaButti K."/>
            <person name="Pangilinan J."/>
            <person name="Andreopoulos W."/>
            <person name="Tritt A."/>
            <person name="Riley R."/>
            <person name="Hundley H."/>
            <person name="Johnson J."/>
            <person name="Lipzen A."/>
            <person name="Barry K."/>
            <person name="Lang B.F."/>
            <person name="Cuomo C.A."/>
            <person name="Buchler N.E."/>
            <person name="Grigoriev I.V."/>
            <person name="Spatafora J.W."/>
            <person name="Stajich J.E."/>
            <person name="James T.Y."/>
        </authorList>
    </citation>
    <scope>NUCLEOTIDE SEQUENCE</scope>
    <source>
        <strain evidence="3">AG</strain>
    </source>
</reference>
<keyword evidence="4" id="KW-1185">Reference proteome</keyword>
<dbReference type="GO" id="GO:0005886">
    <property type="term" value="C:plasma membrane"/>
    <property type="evidence" value="ECO:0007669"/>
    <property type="project" value="InterPro"/>
</dbReference>
<feature type="compositionally biased region" description="Low complexity" evidence="1">
    <location>
        <begin position="493"/>
        <end position="506"/>
    </location>
</feature>